<evidence type="ECO:0000256" key="5">
    <source>
        <dbReference type="ARBA" id="ARBA00022073"/>
    </source>
</evidence>
<evidence type="ECO:0000256" key="9">
    <source>
        <dbReference type="ARBA" id="ARBA00022741"/>
    </source>
</evidence>
<feature type="domain" description="BRCT" evidence="21">
    <location>
        <begin position="669"/>
        <end position="762"/>
    </location>
</feature>
<dbReference type="GO" id="GO:0032807">
    <property type="term" value="C:DNA ligase IV complex"/>
    <property type="evidence" value="ECO:0007669"/>
    <property type="project" value="TreeGrafter"/>
</dbReference>
<evidence type="ECO:0000256" key="3">
    <source>
        <dbReference type="ARBA" id="ARBA00007572"/>
    </source>
</evidence>
<keyword evidence="13" id="KW-0233">DNA recombination</keyword>
<dbReference type="SUPFAM" id="SSF50249">
    <property type="entry name" value="Nucleic acid-binding proteins"/>
    <property type="match status" value="1"/>
</dbReference>
<dbReference type="AlphaFoldDB" id="A0AAV5RDX7"/>
<dbReference type="InterPro" id="IPR001357">
    <property type="entry name" value="BRCT_dom"/>
</dbReference>
<evidence type="ECO:0000256" key="1">
    <source>
        <dbReference type="ARBA" id="ARBA00001946"/>
    </source>
</evidence>
<keyword evidence="8" id="KW-0677">Repeat</keyword>
<comment type="cofactor">
    <cofactor evidence="1">
        <name>Mg(2+)</name>
        <dbReference type="ChEBI" id="CHEBI:18420"/>
    </cofactor>
</comment>
<evidence type="ECO:0000256" key="11">
    <source>
        <dbReference type="ARBA" id="ARBA00022840"/>
    </source>
</evidence>
<dbReference type="NCBIfam" id="TIGR00574">
    <property type="entry name" value="dnl1"/>
    <property type="match status" value="1"/>
</dbReference>
<dbReference type="Gene3D" id="3.30.470.30">
    <property type="entry name" value="DNA ligase/mRNA capping enzyme"/>
    <property type="match status" value="1"/>
</dbReference>
<evidence type="ECO:0000256" key="7">
    <source>
        <dbReference type="ARBA" id="ARBA00022723"/>
    </source>
</evidence>
<dbReference type="GO" id="GO:0003677">
    <property type="term" value="F:DNA binding"/>
    <property type="evidence" value="ECO:0007669"/>
    <property type="project" value="InterPro"/>
</dbReference>
<dbReference type="CDD" id="cd07903">
    <property type="entry name" value="Adenylation_DNA_ligase_IV"/>
    <property type="match status" value="1"/>
</dbReference>
<dbReference type="PANTHER" id="PTHR45997">
    <property type="entry name" value="DNA LIGASE 4"/>
    <property type="match status" value="1"/>
</dbReference>
<evidence type="ECO:0000313" key="22">
    <source>
        <dbReference type="EMBL" id="GMM49694.1"/>
    </source>
</evidence>
<comment type="caution">
    <text evidence="22">The sequence shown here is derived from an EMBL/GenBank/DDBJ whole genome shotgun (WGS) entry which is preliminary data.</text>
</comment>
<dbReference type="InterPro" id="IPR018247">
    <property type="entry name" value="EF_Hand_1_Ca_BS"/>
</dbReference>
<evidence type="ECO:0000256" key="13">
    <source>
        <dbReference type="ARBA" id="ARBA00023172"/>
    </source>
</evidence>
<dbReference type="PANTHER" id="PTHR45997:SF1">
    <property type="entry name" value="DNA LIGASE 4"/>
    <property type="match status" value="1"/>
</dbReference>
<evidence type="ECO:0000256" key="14">
    <source>
        <dbReference type="ARBA" id="ARBA00023204"/>
    </source>
</evidence>
<accession>A0AAV5RDX7</accession>
<comment type="catalytic activity">
    <reaction evidence="18">
        <text>ATP + (deoxyribonucleotide)n-3'-hydroxyl + 5'-phospho-(deoxyribonucleotide)m = (deoxyribonucleotide)n+m + AMP + diphosphate.</text>
        <dbReference type="EC" id="6.5.1.1"/>
    </reaction>
</comment>
<sequence>MTETETGGLELPFPKNHAPLPSFKYIIGFLEQICEVSGVGSNFKRRQLITEFINQWRKDIGNDIYPAFQLFLPKIDDTLKQLQVKESTLSKQVVSSLHINPQSADAVLIMETTGVFNRSRFGNNNKSEDLGSKCETALANRKTNVEYSNWTLDKVFHMILTYSGSGKEKKQQVVDEIVNELSPKEVKWIIRILLRNLRIDCSEKTFLQCFHPNALDVYKVVSSLKLICSQLWDPEILLQQKDTLIRLYSCFKPMRAKFIPGVYDDLNKVVAKMDRHTSGDTPNGSFYIEEKVDGERIQLHYGDYGKKCQFFSRRGNDFSSLYGTSTESKGTITPYLKQYLSPTVESCILDGEMVAVDIETGEICSVSNVRQTAKIKGKKLQNVFLVFDCLYKNGNELSEYCLHDRKKVMESIFKKEPASHKSLKTAHIMILPYTTGHDQTHIKDALTKGINEMSEGLVIKNIFSKYILDGRNDAWIKVKPEFVNGYIGENFDLLLVGAYKGKGGNRTQYASYLCALKLQNTFLPLCRVGSGISSAMHQYIDDKISSEVFSSESVPDFLKTEGFKYKSNLRPDVYITPEDSIVLEIKATQILETDGEYSLRFPRFVKVREDKDCNNSLTLSDFLEYKKYLDSKFGDRSKNDKNDDNKKRKSSYIVGGSKLRQPEKKTMEKKSSLFDGIKFFITSDIDDPKYISAEDLTAIIVEHGGIETRNIDPTVIVIGDKKSPNVVSYMFKSGDDCRVIHPSWIFDCINTNEVLGFEPQHFFIGKKDYSLVDRYGFPLFRKITNEKVAEILSDMEPDEFRHSELQMTLEYLFPMNETQTKSTLFAHMRVFVFNYDDIALQLLRYGSALITECKESATHLLYKNLPPSETHGCIPISSQQIRSLWIRV</sequence>
<evidence type="ECO:0000256" key="18">
    <source>
        <dbReference type="ARBA" id="ARBA00034003"/>
    </source>
</evidence>
<keyword evidence="7" id="KW-0479">Metal-binding</keyword>
<dbReference type="InterPro" id="IPR012340">
    <property type="entry name" value="NA-bd_OB-fold"/>
</dbReference>
<keyword evidence="23" id="KW-1185">Reference proteome</keyword>
<dbReference type="GO" id="GO:0046872">
    <property type="term" value="F:metal ion binding"/>
    <property type="evidence" value="ECO:0007669"/>
    <property type="project" value="UniProtKB-KW"/>
</dbReference>
<evidence type="ECO:0000256" key="16">
    <source>
        <dbReference type="ARBA" id="ARBA00030676"/>
    </source>
</evidence>
<dbReference type="Gene3D" id="3.40.50.10190">
    <property type="entry name" value="BRCT domain"/>
    <property type="match status" value="1"/>
</dbReference>
<evidence type="ECO:0000256" key="8">
    <source>
        <dbReference type="ARBA" id="ARBA00022737"/>
    </source>
</evidence>
<evidence type="ECO:0000256" key="17">
    <source>
        <dbReference type="ARBA" id="ARBA00031942"/>
    </source>
</evidence>
<feature type="domain" description="ATP-dependent DNA ligase family profile" evidence="20">
    <location>
        <begin position="375"/>
        <end position="518"/>
    </location>
</feature>
<dbReference type="Gene3D" id="2.40.50.140">
    <property type="entry name" value="Nucleic acid-binding proteins"/>
    <property type="match status" value="1"/>
</dbReference>
<protein>
    <recommendedName>
        <fullName evidence="5">DNA ligase 4</fullName>
        <ecNumber evidence="4">6.5.1.1</ecNumber>
    </recommendedName>
    <alternativeName>
        <fullName evidence="17">DNA ligase IV</fullName>
    </alternativeName>
    <alternativeName>
        <fullName evidence="16">Polydeoxyribonucleotide synthase [ATP] 4</fullName>
    </alternativeName>
</protein>
<dbReference type="SUPFAM" id="SSF52113">
    <property type="entry name" value="BRCT domain"/>
    <property type="match status" value="1"/>
</dbReference>
<dbReference type="Gene3D" id="1.10.3260.10">
    <property type="entry name" value="DNA ligase, ATP-dependent, N-terminal domain"/>
    <property type="match status" value="1"/>
</dbReference>
<dbReference type="PROSITE" id="PS00018">
    <property type="entry name" value="EF_HAND_1"/>
    <property type="match status" value="1"/>
</dbReference>
<keyword evidence="11" id="KW-0067">ATP-binding</keyword>
<dbReference type="GO" id="GO:0071897">
    <property type="term" value="P:DNA biosynthetic process"/>
    <property type="evidence" value="ECO:0007669"/>
    <property type="project" value="InterPro"/>
</dbReference>
<reference evidence="22 23" key="1">
    <citation type="journal article" date="2023" name="Elife">
        <title>Identification of key yeast species and microbe-microbe interactions impacting larval growth of Drosophila in the wild.</title>
        <authorList>
            <person name="Mure A."/>
            <person name="Sugiura Y."/>
            <person name="Maeda R."/>
            <person name="Honda K."/>
            <person name="Sakurai N."/>
            <person name="Takahashi Y."/>
            <person name="Watada M."/>
            <person name="Katoh T."/>
            <person name="Gotoh A."/>
            <person name="Gotoh Y."/>
            <person name="Taniguchi I."/>
            <person name="Nakamura K."/>
            <person name="Hayashi T."/>
            <person name="Katayama T."/>
            <person name="Uemura T."/>
            <person name="Hattori Y."/>
        </authorList>
    </citation>
    <scope>NUCLEOTIDE SEQUENCE [LARGE SCALE GENOMIC DNA]</scope>
    <source>
        <strain evidence="22 23">SB-73</strain>
    </source>
</reference>
<evidence type="ECO:0000256" key="10">
    <source>
        <dbReference type="ARBA" id="ARBA00022763"/>
    </source>
</evidence>
<dbReference type="InterPro" id="IPR012309">
    <property type="entry name" value="DNA_ligase_ATP-dep_C"/>
</dbReference>
<dbReference type="InterPro" id="IPR036420">
    <property type="entry name" value="BRCT_dom_sf"/>
</dbReference>
<dbReference type="InterPro" id="IPR012310">
    <property type="entry name" value="DNA_ligase_ATP-dep_cent"/>
</dbReference>
<keyword evidence="15" id="KW-0539">Nucleus</keyword>
<dbReference type="Pfam" id="PF16589">
    <property type="entry name" value="BRCT_2"/>
    <property type="match status" value="1"/>
</dbReference>
<organism evidence="22 23">
    <name type="scientific">Starmerella bacillaris</name>
    <name type="common">Yeast</name>
    <name type="synonym">Candida zemplinina</name>
    <dbReference type="NCBI Taxonomy" id="1247836"/>
    <lineage>
        <taxon>Eukaryota</taxon>
        <taxon>Fungi</taxon>
        <taxon>Dikarya</taxon>
        <taxon>Ascomycota</taxon>
        <taxon>Saccharomycotina</taxon>
        <taxon>Dipodascomycetes</taxon>
        <taxon>Dipodascales</taxon>
        <taxon>Trichomonascaceae</taxon>
        <taxon>Starmerella</taxon>
    </lineage>
</organism>
<evidence type="ECO:0000256" key="2">
    <source>
        <dbReference type="ARBA" id="ARBA00004123"/>
    </source>
</evidence>
<dbReference type="Pfam" id="PF04675">
    <property type="entry name" value="DNA_ligase_A_N"/>
    <property type="match status" value="1"/>
</dbReference>
<dbReference type="PROSITE" id="PS00333">
    <property type="entry name" value="DNA_LIGASE_A2"/>
    <property type="match status" value="1"/>
</dbReference>
<dbReference type="InterPro" id="IPR000977">
    <property type="entry name" value="DNA_ligase_ATP-dep"/>
</dbReference>
<dbReference type="Proteomes" id="UP001362899">
    <property type="component" value="Unassembled WGS sequence"/>
</dbReference>
<dbReference type="Pfam" id="PF04679">
    <property type="entry name" value="DNA_ligase_A_C"/>
    <property type="match status" value="1"/>
</dbReference>
<proteinExistence type="inferred from homology"/>
<evidence type="ECO:0000256" key="6">
    <source>
        <dbReference type="ARBA" id="ARBA00022598"/>
    </source>
</evidence>
<dbReference type="EC" id="6.5.1.1" evidence="4"/>
<dbReference type="InterPro" id="IPR012308">
    <property type="entry name" value="DNA_ligase_ATP-dep_N"/>
</dbReference>
<dbReference type="GO" id="GO:0005524">
    <property type="term" value="F:ATP binding"/>
    <property type="evidence" value="ECO:0007669"/>
    <property type="project" value="UniProtKB-KW"/>
</dbReference>
<dbReference type="InterPro" id="IPR036599">
    <property type="entry name" value="DNA_ligase_N_sf"/>
</dbReference>
<dbReference type="Pfam" id="PF01068">
    <property type="entry name" value="DNA_ligase_A_M"/>
    <property type="match status" value="1"/>
</dbReference>
<comment type="subcellular location">
    <subcellularLocation>
        <location evidence="2">Nucleus</location>
    </subcellularLocation>
</comment>
<comment type="similarity">
    <text evidence="3 19">Belongs to the ATP-dependent DNA ligase family.</text>
</comment>
<name>A0AAV5RDX7_STABA</name>
<dbReference type="GO" id="GO:0006297">
    <property type="term" value="P:nucleotide-excision repair, DNA gap filling"/>
    <property type="evidence" value="ECO:0007669"/>
    <property type="project" value="TreeGrafter"/>
</dbReference>
<dbReference type="InterPro" id="IPR016059">
    <property type="entry name" value="DNA_ligase_ATP-dep_CS"/>
</dbReference>
<dbReference type="PROSITE" id="PS50160">
    <property type="entry name" value="DNA_LIGASE_A3"/>
    <property type="match status" value="1"/>
</dbReference>
<keyword evidence="6 22" id="KW-0436">Ligase</keyword>
<dbReference type="InterPro" id="IPR044125">
    <property type="entry name" value="Adenylation_DNA_ligase_IV"/>
</dbReference>
<evidence type="ECO:0000313" key="23">
    <source>
        <dbReference type="Proteomes" id="UP001362899"/>
    </source>
</evidence>
<dbReference type="EMBL" id="BTGC01000003">
    <property type="protein sequence ID" value="GMM49694.1"/>
    <property type="molecule type" value="Genomic_DNA"/>
</dbReference>
<evidence type="ECO:0000256" key="15">
    <source>
        <dbReference type="ARBA" id="ARBA00023242"/>
    </source>
</evidence>
<keyword evidence="12" id="KW-0460">Magnesium</keyword>
<dbReference type="SUPFAM" id="SSF117018">
    <property type="entry name" value="ATP-dependent DNA ligase DNA-binding domain"/>
    <property type="match status" value="1"/>
</dbReference>
<keyword evidence="14" id="KW-0234">DNA repair</keyword>
<evidence type="ECO:0000256" key="12">
    <source>
        <dbReference type="ARBA" id="ARBA00022842"/>
    </source>
</evidence>
<dbReference type="GO" id="GO:0006303">
    <property type="term" value="P:double-strand break repair via nonhomologous end joining"/>
    <property type="evidence" value="ECO:0007669"/>
    <property type="project" value="TreeGrafter"/>
</dbReference>
<dbReference type="GO" id="GO:0006310">
    <property type="term" value="P:DNA recombination"/>
    <property type="evidence" value="ECO:0007669"/>
    <property type="project" value="UniProtKB-KW"/>
</dbReference>
<gene>
    <name evidence="22" type="ORF">DASB73_006520</name>
</gene>
<dbReference type="InterPro" id="IPR029710">
    <property type="entry name" value="LIG4"/>
</dbReference>
<keyword evidence="9" id="KW-0547">Nucleotide-binding</keyword>
<dbReference type="GO" id="GO:0003910">
    <property type="term" value="F:DNA ligase (ATP) activity"/>
    <property type="evidence" value="ECO:0007669"/>
    <property type="project" value="UniProtKB-EC"/>
</dbReference>
<evidence type="ECO:0000259" key="21">
    <source>
        <dbReference type="PROSITE" id="PS50172"/>
    </source>
</evidence>
<evidence type="ECO:0000256" key="19">
    <source>
        <dbReference type="RuleBase" id="RU004196"/>
    </source>
</evidence>
<dbReference type="SMART" id="SM00292">
    <property type="entry name" value="BRCT"/>
    <property type="match status" value="1"/>
</dbReference>
<evidence type="ECO:0000259" key="20">
    <source>
        <dbReference type="PROSITE" id="PS50160"/>
    </source>
</evidence>
<dbReference type="PROSITE" id="PS50172">
    <property type="entry name" value="BRCT"/>
    <property type="match status" value="1"/>
</dbReference>
<dbReference type="SUPFAM" id="SSF56091">
    <property type="entry name" value="DNA ligase/mRNA capping enzyme, catalytic domain"/>
    <property type="match status" value="1"/>
</dbReference>
<evidence type="ECO:0000256" key="4">
    <source>
        <dbReference type="ARBA" id="ARBA00012727"/>
    </source>
</evidence>
<keyword evidence="10" id="KW-0227">DNA damage</keyword>